<dbReference type="Pfam" id="PF25967">
    <property type="entry name" value="RND-MFP_C"/>
    <property type="match status" value="1"/>
</dbReference>
<name>A0A1X7H589_TRICW</name>
<evidence type="ECO:0000256" key="3">
    <source>
        <dbReference type="ARBA" id="ARBA00022448"/>
    </source>
</evidence>
<sequence>MKPARRRPLVVASLAALAMCAALSAYAVRHFGGREPARYLSTAVVRADIEDAVLAAGTLHAQRGVDVGAQVSGQLQFVFVKLGQRVKRGQPLAQIDPTLAQHALREARLAQADTRAQRRAAAARLEEARRANSRAQAMASLGAASRELAERAHAALAVAEAQLASLDVLLAKSRVEVDKARAKVGYTRILAPMDGEVVAIVAQEGQTLIAEQQAPVILKLAQLDAMTVKAEISEADVVRIVPGQRAYFTILGEPERRHEGRLASVDPAPADFAETQGAHAAAATKTGKASGAAVYYHARFDVPNPDGRLRIGMTAQVVIVLGSASRALVVPVSALGEKTADGRYAVRVVDAKGHARVRPVAVGINNNVSAEIVAGLLEHERVVIGEAQPQSAGGEGA</sequence>
<dbReference type="RefSeq" id="WP_085230467.1">
    <property type="nucleotide sequence ID" value="NZ_BSQD01000019.1"/>
</dbReference>
<dbReference type="GO" id="GO:1990195">
    <property type="term" value="C:macrolide transmembrane transporter complex"/>
    <property type="evidence" value="ECO:0007669"/>
    <property type="project" value="InterPro"/>
</dbReference>
<gene>
    <name evidence="8" type="ORF">SAMN06295900_12147</name>
</gene>
<dbReference type="PANTHER" id="PTHR30469">
    <property type="entry name" value="MULTIDRUG RESISTANCE PROTEIN MDTA"/>
    <property type="match status" value="1"/>
</dbReference>
<evidence type="ECO:0000313" key="8">
    <source>
        <dbReference type="EMBL" id="SMF79559.1"/>
    </source>
</evidence>
<dbReference type="GO" id="GO:1990281">
    <property type="term" value="C:efflux pump complex"/>
    <property type="evidence" value="ECO:0007669"/>
    <property type="project" value="TreeGrafter"/>
</dbReference>
<protein>
    <submittedName>
        <fullName evidence="8">Membrane fusion protein, macrolide-specific efflux system</fullName>
    </submittedName>
</protein>
<feature type="domain" description="Multidrug resistance protein MdtA-like C-terminal permuted SH3" evidence="7">
    <location>
        <begin position="327"/>
        <end position="388"/>
    </location>
</feature>
<dbReference type="InterPro" id="IPR030190">
    <property type="entry name" value="MacA_alpha-hairpin_sf"/>
</dbReference>
<dbReference type="Gene3D" id="2.40.30.170">
    <property type="match status" value="1"/>
</dbReference>
<dbReference type="Proteomes" id="UP000192911">
    <property type="component" value="Unassembled WGS sequence"/>
</dbReference>
<dbReference type="Pfam" id="PF25917">
    <property type="entry name" value="BSH_RND"/>
    <property type="match status" value="1"/>
</dbReference>
<evidence type="ECO:0000259" key="6">
    <source>
        <dbReference type="Pfam" id="PF25917"/>
    </source>
</evidence>
<evidence type="ECO:0000313" key="9">
    <source>
        <dbReference type="Proteomes" id="UP000192911"/>
    </source>
</evidence>
<evidence type="ECO:0000256" key="4">
    <source>
        <dbReference type="ARBA" id="ARBA00023054"/>
    </source>
</evidence>
<dbReference type="InterPro" id="IPR058625">
    <property type="entry name" value="MdtA-like_BSH"/>
</dbReference>
<keyword evidence="5" id="KW-0732">Signal</keyword>
<dbReference type="GO" id="GO:0030313">
    <property type="term" value="C:cell envelope"/>
    <property type="evidence" value="ECO:0007669"/>
    <property type="project" value="UniProtKB-SubCell"/>
</dbReference>
<dbReference type="SUPFAM" id="SSF111369">
    <property type="entry name" value="HlyD-like secretion proteins"/>
    <property type="match status" value="1"/>
</dbReference>
<feature type="signal peptide" evidence="5">
    <location>
        <begin position="1"/>
        <end position="27"/>
    </location>
</feature>
<dbReference type="GO" id="GO:1990961">
    <property type="term" value="P:xenobiotic detoxification by transmembrane export across the plasma membrane"/>
    <property type="evidence" value="ECO:0007669"/>
    <property type="project" value="InterPro"/>
</dbReference>
<comment type="similarity">
    <text evidence="2">Belongs to the membrane fusion protein (MFP) (TC 8.A.1) family.</text>
</comment>
<dbReference type="Gene3D" id="6.10.140.1990">
    <property type="match status" value="1"/>
</dbReference>
<dbReference type="GO" id="GO:0019898">
    <property type="term" value="C:extrinsic component of membrane"/>
    <property type="evidence" value="ECO:0007669"/>
    <property type="project" value="InterPro"/>
</dbReference>
<organism evidence="8 9">
    <name type="scientific">Trinickia caryophylli</name>
    <name type="common">Paraburkholderia caryophylli</name>
    <dbReference type="NCBI Taxonomy" id="28094"/>
    <lineage>
        <taxon>Bacteria</taxon>
        <taxon>Pseudomonadati</taxon>
        <taxon>Pseudomonadota</taxon>
        <taxon>Betaproteobacteria</taxon>
        <taxon>Burkholderiales</taxon>
        <taxon>Burkholderiaceae</taxon>
        <taxon>Trinickia</taxon>
    </lineage>
</organism>
<dbReference type="STRING" id="28094.SAMN06295900_12147"/>
<keyword evidence="4" id="KW-0175">Coiled coil</keyword>
<accession>A0A1X7H589</accession>
<dbReference type="PANTHER" id="PTHR30469:SF33">
    <property type="entry name" value="SLR1207 PROTEIN"/>
    <property type="match status" value="1"/>
</dbReference>
<feature type="chain" id="PRO_5012055691" evidence="5">
    <location>
        <begin position="28"/>
        <end position="397"/>
    </location>
</feature>
<evidence type="ECO:0000256" key="5">
    <source>
        <dbReference type="SAM" id="SignalP"/>
    </source>
</evidence>
<dbReference type="InterPro" id="IPR006143">
    <property type="entry name" value="RND_pump_MFP"/>
</dbReference>
<keyword evidence="9" id="KW-1185">Reference proteome</keyword>
<comment type="subcellular location">
    <subcellularLocation>
        <location evidence="1">Cell envelope</location>
    </subcellularLocation>
</comment>
<dbReference type="NCBIfam" id="TIGR01730">
    <property type="entry name" value="RND_mfp"/>
    <property type="match status" value="1"/>
</dbReference>
<dbReference type="AlphaFoldDB" id="A0A1X7H589"/>
<dbReference type="GO" id="GO:0015562">
    <property type="term" value="F:efflux transmembrane transporter activity"/>
    <property type="evidence" value="ECO:0007669"/>
    <property type="project" value="TreeGrafter"/>
</dbReference>
<evidence type="ECO:0000256" key="2">
    <source>
        <dbReference type="ARBA" id="ARBA00009477"/>
    </source>
</evidence>
<keyword evidence="3" id="KW-0813">Transport</keyword>
<evidence type="ECO:0000259" key="7">
    <source>
        <dbReference type="Pfam" id="PF25967"/>
    </source>
</evidence>
<dbReference type="OrthoDB" id="9784484at2"/>
<evidence type="ECO:0000256" key="1">
    <source>
        <dbReference type="ARBA" id="ARBA00004196"/>
    </source>
</evidence>
<dbReference type="EMBL" id="FXAH01000021">
    <property type="protein sequence ID" value="SMF79559.1"/>
    <property type="molecule type" value="Genomic_DNA"/>
</dbReference>
<dbReference type="Gene3D" id="6.20.50.140">
    <property type="match status" value="1"/>
</dbReference>
<proteinExistence type="inferred from homology"/>
<dbReference type="Gene3D" id="2.40.50.100">
    <property type="match status" value="1"/>
</dbReference>
<dbReference type="GeneID" id="95548237"/>
<dbReference type="InterPro" id="IPR058627">
    <property type="entry name" value="MdtA-like_C"/>
</dbReference>
<reference evidence="9" key="1">
    <citation type="submission" date="2017-04" db="EMBL/GenBank/DDBJ databases">
        <authorList>
            <person name="Varghese N."/>
            <person name="Submissions S."/>
        </authorList>
    </citation>
    <scope>NUCLEOTIDE SEQUENCE [LARGE SCALE GENOMIC DNA]</scope>
    <source>
        <strain evidence="9">Ballard 720</strain>
    </source>
</reference>
<feature type="domain" description="Multidrug resistance protein MdtA-like barrel-sandwich hybrid" evidence="6">
    <location>
        <begin position="64"/>
        <end position="218"/>
    </location>
</feature>